<dbReference type="PROSITE" id="PS51257">
    <property type="entry name" value="PROKAR_LIPOPROTEIN"/>
    <property type="match status" value="1"/>
</dbReference>
<proteinExistence type="predicted"/>
<dbReference type="RefSeq" id="WP_095986644.1">
    <property type="nucleotide sequence ID" value="NZ_CP022098.1"/>
</dbReference>
<feature type="chain" id="PRO_5012761265" description="Lipoprotein" evidence="1">
    <location>
        <begin position="23"/>
        <end position="161"/>
    </location>
</feature>
<gene>
    <name evidence="2" type="ORF">CYFUS_003911</name>
</gene>
<feature type="signal peptide" evidence="1">
    <location>
        <begin position="1"/>
        <end position="22"/>
    </location>
</feature>
<evidence type="ECO:0008006" key="4">
    <source>
        <dbReference type="Google" id="ProtNLM"/>
    </source>
</evidence>
<dbReference type="Proteomes" id="UP000217257">
    <property type="component" value="Chromosome"/>
</dbReference>
<sequence>MTSGRIPSPPLAALLVSLSAAGCGGSSQGCIQCSPVDGRYTLEFGDGMTPGTCQGVTVTLPQGSLDMTRQGSELTAQLDGLTLRGTLYETNDFNLLGGRVGSMDGGTADLESESLTGRYVAGVGDGGVDKLIGDWQGNFASTSTGSTRRCSVTRPFTATRQ</sequence>
<organism evidence="2 3">
    <name type="scientific">Cystobacter fuscus</name>
    <dbReference type="NCBI Taxonomy" id="43"/>
    <lineage>
        <taxon>Bacteria</taxon>
        <taxon>Pseudomonadati</taxon>
        <taxon>Myxococcota</taxon>
        <taxon>Myxococcia</taxon>
        <taxon>Myxococcales</taxon>
        <taxon>Cystobacterineae</taxon>
        <taxon>Archangiaceae</taxon>
        <taxon>Cystobacter</taxon>
    </lineage>
</organism>
<accession>A0A250J5L0</accession>
<dbReference type="AlphaFoldDB" id="A0A250J5L0"/>
<dbReference type="EMBL" id="CP022098">
    <property type="protein sequence ID" value="ATB38476.1"/>
    <property type="molecule type" value="Genomic_DNA"/>
</dbReference>
<dbReference type="KEGG" id="cfus:CYFUS_003911"/>
<evidence type="ECO:0000313" key="3">
    <source>
        <dbReference type="Proteomes" id="UP000217257"/>
    </source>
</evidence>
<evidence type="ECO:0000313" key="2">
    <source>
        <dbReference type="EMBL" id="ATB38476.1"/>
    </source>
</evidence>
<keyword evidence="1" id="KW-0732">Signal</keyword>
<name>A0A250J5L0_9BACT</name>
<reference evidence="2 3" key="1">
    <citation type="submission" date="2017-06" db="EMBL/GenBank/DDBJ databases">
        <title>Sequencing and comparative analysis of myxobacterial genomes.</title>
        <authorList>
            <person name="Rupp O."/>
            <person name="Goesmann A."/>
            <person name="Sogaard-Andersen L."/>
        </authorList>
    </citation>
    <scope>NUCLEOTIDE SEQUENCE [LARGE SCALE GENOMIC DNA]</scope>
    <source>
        <strain evidence="2 3">DSM 52655</strain>
    </source>
</reference>
<protein>
    <recommendedName>
        <fullName evidence="4">Lipoprotein</fullName>
    </recommendedName>
</protein>
<evidence type="ECO:0000256" key="1">
    <source>
        <dbReference type="SAM" id="SignalP"/>
    </source>
</evidence>